<proteinExistence type="predicted"/>
<dbReference type="Proteomes" id="UP000569329">
    <property type="component" value="Unassembled WGS sequence"/>
</dbReference>
<accession>A0A839DRS1</accession>
<dbReference type="EMBL" id="JACGWZ010000001">
    <property type="protein sequence ID" value="MBA8823773.1"/>
    <property type="molecule type" value="Genomic_DNA"/>
</dbReference>
<reference evidence="1 2" key="1">
    <citation type="submission" date="2020-07" db="EMBL/GenBank/DDBJ databases">
        <title>Sequencing the genomes of 1000 actinobacteria strains.</title>
        <authorList>
            <person name="Klenk H.-P."/>
        </authorList>
    </citation>
    <scope>NUCLEOTIDE SEQUENCE [LARGE SCALE GENOMIC DNA]</scope>
    <source>
        <strain evidence="1 2">DSM 45975</strain>
    </source>
</reference>
<keyword evidence="2" id="KW-1185">Reference proteome</keyword>
<organism evidence="1 2">
    <name type="scientific">Halosaccharopolyspora lacisalsi</name>
    <dbReference type="NCBI Taxonomy" id="1000566"/>
    <lineage>
        <taxon>Bacteria</taxon>
        <taxon>Bacillati</taxon>
        <taxon>Actinomycetota</taxon>
        <taxon>Actinomycetes</taxon>
        <taxon>Pseudonocardiales</taxon>
        <taxon>Pseudonocardiaceae</taxon>
        <taxon>Halosaccharopolyspora</taxon>
    </lineage>
</organism>
<dbReference type="AlphaFoldDB" id="A0A839DRS1"/>
<protein>
    <submittedName>
        <fullName evidence="1">Uncharacterized protein</fullName>
    </submittedName>
</protein>
<sequence length="52" mass="5772">MTSSGNACCPARCGVVVSTAHRVLVGQHLPWLTFWGRATGELLRRCERDLCR</sequence>
<gene>
    <name evidence="1" type="ORF">FHX42_001102</name>
</gene>
<name>A0A839DRS1_9PSEU</name>
<comment type="caution">
    <text evidence="1">The sequence shown here is derived from an EMBL/GenBank/DDBJ whole genome shotgun (WGS) entry which is preliminary data.</text>
</comment>
<evidence type="ECO:0000313" key="2">
    <source>
        <dbReference type="Proteomes" id="UP000569329"/>
    </source>
</evidence>
<evidence type="ECO:0000313" key="1">
    <source>
        <dbReference type="EMBL" id="MBA8823773.1"/>
    </source>
</evidence>